<evidence type="ECO:0000256" key="1">
    <source>
        <dbReference type="SAM" id="MobiDB-lite"/>
    </source>
</evidence>
<name>A0ABR4CAW6_9HELO</name>
<reference evidence="2 3" key="1">
    <citation type="journal article" date="2024" name="Commun. Biol.">
        <title>Comparative genomic analysis of thermophilic fungi reveals convergent evolutionary adaptations and gene losses.</title>
        <authorList>
            <person name="Steindorff A.S."/>
            <person name="Aguilar-Pontes M.V."/>
            <person name="Robinson A.J."/>
            <person name="Andreopoulos B."/>
            <person name="LaButti K."/>
            <person name="Kuo A."/>
            <person name="Mondo S."/>
            <person name="Riley R."/>
            <person name="Otillar R."/>
            <person name="Haridas S."/>
            <person name="Lipzen A."/>
            <person name="Grimwood J."/>
            <person name="Schmutz J."/>
            <person name="Clum A."/>
            <person name="Reid I.D."/>
            <person name="Moisan M.C."/>
            <person name="Butler G."/>
            <person name="Nguyen T.T.M."/>
            <person name="Dewar K."/>
            <person name="Conant G."/>
            <person name="Drula E."/>
            <person name="Henrissat B."/>
            <person name="Hansel C."/>
            <person name="Singer S."/>
            <person name="Hutchinson M.I."/>
            <person name="de Vries R.P."/>
            <person name="Natvig D.O."/>
            <person name="Powell A.J."/>
            <person name="Tsang A."/>
            <person name="Grigoriev I.V."/>
        </authorList>
    </citation>
    <scope>NUCLEOTIDE SEQUENCE [LARGE SCALE GENOMIC DNA]</scope>
    <source>
        <strain evidence="2 3">CBS 494.80</strain>
    </source>
</reference>
<feature type="compositionally biased region" description="Low complexity" evidence="1">
    <location>
        <begin position="42"/>
        <end position="53"/>
    </location>
</feature>
<dbReference type="Proteomes" id="UP001595075">
    <property type="component" value="Unassembled WGS sequence"/>
</dbReference>
<organism evidence="2 3">
    <name type="scientific">Oculimacula yallundae</name>
    <dbReference type="NCBI Taxonomy" id="86028"/>
    <lineage>
        <taxon>Eukaryota</taxon>
        <taxon>Fungi</taxon>
        <taxon>Dikarya</taxon>
        <taxon>Ascomycota</taxon>
        <taxon>Pezizomycotina</taxon>
        <taxon>Leotiomycetes</taxon>
        <taxon>Helotiales</taxon>
        <taxon>Ploettnerulaceae</taxon>
        <taxon>Oculimacula</taxon>
    </lineage>
</organism>
<accession>A0ABR4CAW6</accession>
<feature type="region of interest" description="Disordered" evidence="1">
    <location>
        <begin position="1"/>
        <end position="89"/>
    </location>
</feature>
<feature type="compositionally biased region" description="Low complexity" evidence="1">
    <location>
        <begin position="15"/>
        <end position="26"/>
    </location>
</feature>
<keyword evidence="3" id="KW-1185">Reference proteome</keyword>
<comment type="caution">
    <text evidence="2">The sequence shown here is derived from an EMBL/GenBank/DDBJ whole genome shotgun (WGS) entry which is preliminary data.</text>
</comment>
<protein>
    <submittedName>
        <fullName evidence="2">Uncharacterized protein</fullName>
    </submittedName>
</protein>
<gene>
    <name evidence="2" type="ORF">VTL71DRAFT_1494</name>
</gene>
<proteinExistence type="predicted"/>
<dbReference type="EMBL" id="JAZHXI010000010">
    <property type="protein sequence ID" value="KAL2067070.1"/>
    <property type="molecule type" value="Genomic_DNA"/>
</dbReference>
<sequence>MSSQTEATMSRPGRSSTASSVSSTSSGGWLELTSDHRSPELGSGARSAAGSSSFLELSVAAKSETNKVSRTATNNEESQRLFLLRARNN</sequence>
<feature type="compositionally biased region" description="Polar residues" evidence="1">
    <location>
        <begin position="66"/>
        <end position="76"/>
    </location>
</feature>
<evidence type="ECO:0000313" key="3">
    <source>
        <dbReference type="Proteomes" id="UP001595075"/>
    </source>
</evidence>
<evidence type="ECO:0000313" key="2">
    <source>
        <dbReference type="EMBL" id="KAL2067070.1"/>
    </source>
</evidence>